<dbReference type="AlphaFoldDB" id="A0A4Y2I6R4"/>
<keyword evidence="3" id="KW-1185">Reference proteome</keyword>
<feature type="region of interest" description="Disordered" evidence="1">
    <location>
        <begin position="47"/>
        <end position="67"/>
    </location>
</feature>
<name>A0A4Y2I6R4_ARAVE</name>
<accession>A0A4Y2I6R4</accession>
<reference evidence="2 3" key="1">
    <citation type="journal article" date="2019" name="Sci. Rep.">
        <title>Orb-weaving spider Araneus ventricosus genome elucidates the spidroin gene catalogue.</title>
        <authorList>
            <person name="Kono N."/>
            <person name="Nakamura H."/>
            <person name="Ohtoshi R."/>
            <person name="Moran D.A.P."/>
            <person name="Shinohara A."/>
            <person name="Yoshida Y."/>
            <person name="Fujiwara M."/>
            <person name="Mori M."/>
            <person name="Tomita M."/>
            <person name="Arakawa K."/>
        </authorList>
    </citation>
    <scope>NUCLEOTIDE SEQUENCE [LARGE SCALE GENOMIC DNA]</scope>
</reference>
<dbReference type="Proteomes" id="UP000499080">
    <property type="component" value="Unassembled WGS sequence"/>
</dbReference>
<evidence type="ECO:0000313" key="2">
    <source>
        <dbReference type="EMBL" id="GBM73200.1"/>
    </source>
</evidence>
<proteinExistence type="predicted"/>
<protein>
    <submittedName>
        <fullName evidence="2">Uncharacterized protein</fullName>
    </submittedName>
</protein>
<evidence type="ECO:0000256" key="1">
    <source>
        <dbReference type="SAM" id="MobiDB-lite"/>
    </source>
</evidence>
<dbReference type="EMBL" id="BGPR01002423">
    <property type="protein sequence ID" value="GBM73200.1"/>
    <property type="molecule type" value="Genomic_DNA"/>
</dbReference>
<comment type="caution">
    <text evidence="2">The sequence shown here is derived from an EMBL/GenBank/DDBJ whole genome shotgun (WGS) entry which is preliminary data.</text>
</comment>
<organism evidence="2 3">
    <name type="scientific">Araneus ventricosus</name>
    <name type="common">Orbweaver spider</name>
    <name type="synonym">Epeira ventricosa</name>
    <dbReference type="NCBI Taxonomy" id="182803"/>
    <lineage>
        <taxon>Eukaryota</taxon>
        <taxon>Metazoa</taxon>
        <taxon>Ecdysozoa</taxon>
        <taxon>Arthropoda</taxon>
        <taxon>Chelicerata</taxon>
        <taxon>Arachnida</taxon>
        <taxon>Araneae</taxon>
        <taxon>Araneomorphae</taxon>
        <taxon>Entelegynae</taxon>
        <taxon>Araneoidea</taxon>
        <taxon>Araneidae</taxon>
        <taxon>Araneus</taxon>
    </lineage>
</organism>
<evidence type="ECO:0000313" key="3">
    <source>
        <dbReference type="Proteomes" id="UP000499080"/>
    </source>
</evidence>
<gene>
    <name evidence="2" type="ORF">AVEN_228979_1</name>
</gene>
<sequence>MPATITVAKPAGHGSFVKLGHSRQGYSAPFGPPNIGLVHLGGSFPKRTTSRCDRPPTPPPAFKMGLPLPTFNSPDSLTFPRTRVVFALHSPPRRIVFYFYGRMG</sequence>